<protein>
    <recommendedName>
        <fullName evidence="4">PKD domain-containing protein</fullName>
    </recommendedName>
</protein>
<dbReference type="InterPro" id="IPR011043">
    <property type="entry name" value="Gal_Oxase/kelch_b-propeller"/>
</dbReference>
<dbReference type="Gene3D" id="2.60.40.2810">
    <property type="match status" value="1"/>
</dbReference>
<dbReference type="Pfam" id="PF14312">
    <property type="entry name" value="FG-GAP_2"/>
    <property type="match status" value="7"/>
</dbReference>
<dbReference type="PROSITE" id="PS50093">
    <property type="entry name" value="PKD"/>
    <property type="match status" value="1"/>
</dbReference>
<dbReference type="Gene3D" id="2.60.40.10">
    <property type="entry name" value="Immunoglobulins"/>
    <property type="match status" value="1"/>
</dbReference>
<evidence type="ECO:0000256" key="3">
    <source>
        <dbReference type="ARBA" id="ARBA00023180"/>
    </source>
</evidence>
<sequence length="1659" mass="175597">MSDRLRRSRPVSQHRKHRRRKFEVLEDRRLLAANLVQDIVSANSASAPTQSATIGDVAIFANKDEFGTELWRSDGTASGTFRLADIYEGTSSSYPNGFEPFAGGLVFNATALNDSVPYEWAHNSLWFTDGTVAGTFELVDDFVASGQKAVVDGDLFFSGFSYTYGVGYGGNAIGEVDATTMGTVIIKDDFASNPLDGYFTAAGGKLFFTHYEGVDVNGDPLGEELWASDGTLSGTQIVKDLQDGASYYGSYGSYPQSMVEAGGKLFFTADVDGSGRELWVSDGTASGTFLLDDINVGFNGYGSYYSSNVSQMTESGSLLYFVANEENEPPTLWSSDGTVAGTQQLAGVEYPSYLLDVSGKLFFAATDTAATNNVGTELWSIDGTTGGVVLVKDIAQGTNPAYSYLYGSQPGEFTNLNGTLIFTANDGVNGYELWKSDGTTAGTTLITDLTAGYFGSSLDPVATTSNYYYFVKNEATSDLWRTDGTASGTILVEPTIGGYYYGIGSATAGTTKLFFTEPDQPDLFVTSGSLNDKVQLTSNVSSSGSYPVSTAAANGQLYFRSQSKLWTSDGTETGTIEIADSYPFAYSGTENTVGDLGNGTVLFSGQGTDGHELWKTDGTVAGTSQLKDLFPGSFSSYPFNFAVASGTAFFTARAQDSSLNDLGYELWKSDGTAAGTVFVQDINLGISGSYIRNMTAVGNRVYFTARDSSNITQLWTSDGTTTEKVLDVATSTTLDQPAALLSYDNRLFFTDADLLWVADGNQATNLDAVTSVGSSVVGAMESYDGELYFAANSDEIWRTTRNGSGVITGTTMVADLESAAYTYSNPDQLTAVGDTLFFVAYTDASVDQDFELWKIDSGTASVVADVFDGTLYPETNSDYPFGLTAFHDKLIFFADDGVNGIEPWVSDGTAAGTQLLHDIHPVPNTNSVDVYPNVSYNAFFPTVVDDQFFFAADDGLHGREPWRITFPLISADNAVIAGDEGETLSTTGTLRFTSTITTDYGTVIDNGDGTWTWTGSVADGPNTQVVTLTVTDSDGLVATESFTLDVANDAPTIELGASETITPTQFGKFSRLAIPIADAGTFDSQTATIDYGDGSPPVIVNLGPNEDLDLSHVYAVGGVYTISVTVMDSDGDTGSDTLTITVDPPGPDAIDDSALTTQQTNVSISVLTNDAPSGNANVVSHTEADNGTVVDNGDGTFTYTPDVGFTGTDSFDYSIAISDAELVSNAASGGDRFGYSVDVDGDFAVVGSFLDDPGNFTNAGSAFVYQRTNPNSWVQVAQLTGDSVANTSFGWSVAIDGDTVAVSAQYDGDLGFRAGAVYIYDRNEGGVDNWGRVKKIYGDDTVKRDLFGRSIDLSGDTIVVGASTADPLGSASGAAYVFNRDEGGVSNWGQVKKLTGSTQGAGDRFGHSVSIEGDDIAVGAFKHDGVAIDTGAVYIFRRDRFGTEFWGELKAIEAPDAMASDNFGTSVSIHGTTLVVGSPLDDEGGFNQVGSVYVFDRNTGGSNNWGQTAKLLADDGIAGDRFGTTVSFDGNRIVAGSPQADIGGSDSGEAYLFEDLTAGWQQTRILVNEQVTTADQYGIAVAVDGDVAIVGSWLDNRPVNNSGGAYAFDLRTDTATVTVTVNASGGSAESFEYLAPPTSIERSQSVDEVLRDEFEWLLF</sequence>
<proteinExistence type="predicted"/>
<dbReference type="SUPFAM" id="SSF63825">
    <property type="entry name" value="YWTD domain"/>
    <property type="match status" value="1"/>
</dbReference>
<dbReference type="InterPro" id="IPR035986">
    <property type="entry name" value="PKD_dom_sf"/>
</dbReference>
<dbReference type="InterPro" id="IPR013783">
    <property type="entry name" value="Ig-like_fold"/>
</dbReference>
<dbReference type="InterPro" id="IPR013519">
    <property type="entry name" value="Int_alpha_beta-p"/>
</dbReference>
<dbReference type="OrthoDB" id="291134at2"/>
<keyword evidence="1" id="KW-0732">Signal</keyword>
<dbReference type="SMART" id="SM00191">
    <property type="entry name" value="Int_alpha"/>
    <property type="match status" value="6"/>
</dbReference>
<evidence type="ECO:0000256" key="1">
    <source>
        <dbReference type="ARBA" id="ARBA00022729"/>
    </source>
</evidence>
<feature type="domain" description="PKD" evidence="4">
    <location>
        <begin position="1090"/>
        <end position="1142"/>
    </location>
</feature>
<dbReference type="InterPro" id="IPR000601">
    <property type="entry name" value="PKD_dom"/>
</dbReference>
<dbReference type="CDD" id="cd00146">
    <property type="entry name" value="PKD"/>
    <property type="match status" value="1"/>
</dbReference>
<dbReference type="SUPFAM" id="SSF50965">
    <property type="entry name" value="Galactose oxidase, central domain"/>
    <property type="match status" value="1"/>
</dbReference>
<dbReference type="InterPro" id="IPR013517">
    <property type="entry name" value="FG-GAP"/>
</dbReference>
<keyword evidence="3" id="KW-0325">Glycoprotein</keyword>
<dbReference type="PANTHER" id="PTHR36220:SF1">
    <property type="entry name" value="GAMMA TUBULIN COMPLEX COMPONENT C-TERMINAL DOMAIN-CONTAINING PROTEIN"/>
    <property type="match status" value="1"/>
</dbReference>
<name>A0A5C5WXV8_9BACT</name>
<dbReference type="InterPro" id="IPR028994">
    <property type="entry name" value="Integrin_alpha_N"/>
</dbReference>
<reference evidence="5 6" key="1">
    <citation type="submission" date="2019-02" db="EMBL/GenBank/DDBJ databases">
        <title>Deep-cultivation of Planctomycetes and their phenomic and genomic characterization uncovers novel biology.</title>
        <authorList>
            <person name="Wiegand S."/>
            <person name="Jogler M."/>
            <person name="Boedeker C."/>
            <person name="Pinto D."/>
            <person name="Vollmers J."/>
            <person name="Rivas-Marin E."/>
            <person name="Kohn T."/>
            <person name="Peeters S.H."/>
            <person name="Heuer A."/>
            <person name="Rast P."/>
            <person name="Oberbeckmann S."/>
            <person name="Bunk B."/>
            <person name="Jeske O."/>
            <person name="Meyerdierks A."/>
            <person name="Storesund J.E."/>
            <person name="Kallscheuer N."/>
            <person name="Luecker S."/>
            <person name="Lage O.M."/>
            <person name="Pohl T."/>
            <person name="Merkel B.J."/>
            <person name="Hornburger P."/>
            <person name="Mueller R.-W."/>
            <person name="Bruemmer F."/>
            <person name="Labrenz M."/>
            <person name="Spormann A.M."/>
            <person name="Op Den Camp H."/>
            <person name="Overmann J."/>
            <person name="Amann R."/>
            <person name="Jetten M.S.M."/>
            <person name="Mascher T."/>
            <person name="Medema M.H."/>
            <person name="Devos D.P."/>
            <person name="Kaster A.-K."/>
            <person name="Ovreas L."/>
            <person name="Rohde M."/>
            <person name="Galperin M.Y."/>
            <person name="Jogler C."/>
        </authorList>
    </citation>
    <scope>NUCLEOTIDE SEQUENCE [LARGE SCALE GENOMIC DNA]</scope>
    <source>
        <strain evidence="5 6">Pla22</strain>
    </source>
</reference>
<evidence type="ECO:0000259" key="4">
    <source>
        <dbReference type="PROSITE" id="PS50093"/>
    </source>
</evidence>
<keyword evidence="6" id="KW-1185">Reference proteome</keyword>
<keyword evidence="2" id="KW-0677">Repeat</keyword>
<gene>
    <name evidence="5" type="ORF">Pla22_27530</name>
</gene>
<evidence type="ECO:0000313" key="6">
    <source>
        <dbReference type="Proteomes" id="UP000316598"/>
    </source>
</evidence>
<dbReference type="Pfam" id="PF18911">
    <property type="entry name" value="PKD_4"/>
    <property type="match status" value="1"/>
</dbReference>
<accession>A0A5C5WXV8</accession>
<dbReference type="Proteomes" id="UP000316598">
    <property type="component" value="Unassembled WGS sequence"/>
</dbReference>
<dbReference type="RefSeq" id="WP_146515032.1">
    <property type="nucleotide sequence ID" value="NZ_SJPI01000001.1"/>
</dbReference>
<comment type="caution">
    <text evidence="5">The sequence shown here is derived from an EMBL/GenBank/DDBJ whole genome shotgun (WGS) entry which is preliminary data.</text>
</comment>
<dbReference type="SUPFAM" id="SSF49299">
    <property type="entry name" value="PKD domain"/>
    <property type="match status" value="1"/>
</dbReference>
<dbReference type="Gene3D" id="2.130.10.130">
    <property type="entry name" value="Integrin alpha, N-terminal"/>
    <property type="match status" value="2"/>
</dbReference>
<evidence type="ECO:0000256" key="2">
    <source>
        <dbReference type="ARBA" id="ARBA00022737"/>
    </source>
</evidence>
<dbReference type="PROSITE" id="PS51470">
    <property type="entry name" value="FG_GAP"/>
    <property type="match status" value="3"/>
</dbReference>
<dbReference type="PANTHER" id="PTHR36220">
    <property type="entry name" value="UNNAMED PRODUCT"/>
    <property type="match status" value="1"/>
</dbReference>
<dbReference type="Pfam" id="PF17963">
    <property type="entry name" value="Big_9"/>
    <property type="match status" value="1"/>
</dbReference>
<evidence type="ECO:0000313" key="5">
    <source>
        <dbReference type="EMBL" id="TWT55099.1"/>
    </source>
</evidence>
<dbReference type="EMBL" id="SJPI01000001">
    <property type="protein sequence ID" value="TWT55099.1"/>
    <property type="molecule type" value="Genomic_DNA"/>
</dbReference>
<organism evidence="5 6">
    <name type="scientific">Rubripirellula amarantea</name>
    <dbReference type="NCBI Taxonomy" id="2527999"/>
    <lineage>
        <taxon>Bacteria</taxon>
        <taxon>Pseudomonadati</taxon>
        <taxon>Planctomycetota</taxon>
        <taxon>Planctomycetia</taxon>
        <taxon>Pirellulales</taxon>
        <taxon>Pirellulaceae</taxon>
        <taxon>Rubripirellula</taxon>
    </lineage>
</organism>